<evidence type="ECO:0000256" key="1">
    <source>
        <dbReference type="PROSITE-ProRule" id="PRU00409"/>
    </source>
</evidence>
<dbReference type="Gene3D" id="3.30.1490.20">
    <property type="entry name" value="ATP-grasp fold, A domain"/>
    <property type="match status" value="1"/>
</dbReference>
<evidence type="ECO:0000313" key="3">
    <source>
        <dbReference type="EMBL" id="MEL4454283.1"/>
    </source>
</evidence>
<accession>A0ABU9KVR4</accession>
<dbReference type="EMBL" id="JBCDNA010000001">
    <property type="protein sequence ID" value="MEL4454283.1"/>
    <property type="molecule type" value="Genomic_DNA"/>
</dbReference>
<dbReference type="InterPro" id="IPR013815">
    <property type="entry name" value="ATP_grasp_subdomain_1"/>
</dbReference>
<dbReference type="PROSITE" id="PS50975">
    <property type="entry name" value="ATP_GRASP"/>
    <property type="match status" value="1"/>
</dbReference>
<keyword evidence="1" id="KW-0547">Nucleotide-binding</keyword>
<name>A0ABU9KVR4_9FLAO</name>
<protein>
    <recommendedName>
        <fullName evidence="2">ATP-grasp domain-containing protein</fullName>
    </recommendedName>
</protein>
<organism evidence="3 4">
    <name type="scientific">Lutimonas vermicola</name>
    <dbReference type="NCBI Taxonomy" id="414288"/>
    <lineage>
        <taxon>Bacteria</taxon>
        <taxon>Pseudomonadati</taxon>
        <taxon>Bacteroidota</taxon>
        <taxon>Flavobacteriia</taxon>
        <taxon>Flavobacteriales</taxon>
        <taxon>Flavobacteriaceae</taxon>
        <taxon>Lutimonas</taxon>
    </lineage>
</organism>
<keyword evidence="4" id="KW-1185">Reference proteome</keyword>
<evidence type="ECO:0000313" key="4">
    <source>
        <dbReference type="Proteomes" id="UP001474120"/>
    </source>
</evidence>
<keyword evidence="1" id="KW-0067">ATP-binding</keyword>
<gene>
    <name evidence="3" type="ORF">AABB81_00135</name>
</gene>
<sequence length="355" mass="41316">MRRNPVFVKLTEWEHWPAFMFYLPLLPFFFIRSLKAGHPFYYTIANPAILFSGNGTESKFKTLHLLPESLRPISLLVTKKDSVLSIREKLEGLGLGFPLIAKPNIGFRGYLVKKIDSQEALEKYLQHVDEEVIIQEFIPYENELGIFYHRIPGQEKGKITSVTIKKFIKVKGDGQLTLSALIQKDNRAYLYTDIFSLLHQDRLDKVLKKDEELTLSLIGNHSKGTQFINGNHLINEELEAFIDNVCQKMTGWYYGRLDIKYENYKKLLHGEEFKILEINGIISEPTHIYDASHKNASYFKALKSINDHWSILGKIAVKNHKEKNISYPSVKDYVKNMLWLRSYNQKLKKLNAQQY</sequence>
<comment type="caution">
    <text evidence="3">The sequence shown here is derived from an EMBL/GenBank/DDBJ whole genome shotgun (WGS) entry which is preliminary data.</text>
</comment>
<dbReference type="RefSeq" id="WP_342157787.1">
    <property type="nucleotide sequence ID" value="NZ_JBCDNA010000001.1"/>
</dbReference>
<feature type="domain" description="ATP-grasp" evidence="2">
    <location>
        <begin position="67"/>
        <end position="307"/>
    </location>
</feature>
<dbReference type="InterPro" id="IPR011761">
    <property type="entry name" value="ATP-grasp"/>
</dbReference>
<evidence type="ECO:0000259" key="2">
    <source>
        <dbReference type="PROSITE" id="PS50975"/>
    </source>
</evidence>
<dbReference type="Proteomes" id="UP001474120">
    <property type="component" value="Unassembled WGS sequence"/>
</dbReference>
<proteinExistence type="predicted"/>
<dbReference type="SUPFAM" id="SSF56059">
    <property type="entry name" value="Glutathione synthetase ATP-binding domain-like"/>
    <property type="match status" value="1"/>
</dbReference>
<reference evidence="3 4" key="1">
    <citation type="submission" date="2024-04" db="EMBL/GenBank/DDBJ databases">
        <title>whole genome sequencing of Lutimonas vermicola strain IMCC1616.</title>
        <authorList>
            <person name="Bae S.S."/>
        </authorList>
    </citation>
    <scope>NUCLEOTIDE SEQUENCE [LARGE SCALE GENOMIC DNA]</scope>
    <source>
        <strain evidence="3 4">IMCC1616</strain>
    </source>
</reference>